<organism evidence="1 2">
    <name type="scientific">Aegilops tauschii subsp. strangulata</name>
    <name type="common">Goatgrass</name>
    <dbReference type="NCBI Taxonomy" id="200361"/>
    <lineage>
        <taxon>Eukaryota</taxon>
        <taxon>Viridiplantae</taxon>
        <taxon>Streptophyta</taxon>
        <taxon>Embryophyta</taxon>
        <taxon>Tracheophyta</taxon>
        <taxon>Spermatophyta</taxon>
        <taxon>Magnoliopsida</taxon>
        <taxon>Liliopsida</taxon>
        <taxon>Poales</taxon>
        <taxon>Poaceae</taxon>
        <taxon>BOP clade</taxon>
        <taxon>Pooideae</taxon>
        <taxon>Triticodae</taxon>
        <taxon>Triticeae</taxon>
        <taxon>Triticinae</taxon>
        <taxon>Aegilops</taxon>
    </lineage>
</organism>
<dbReference type="Proteomes" id="UP000015105">
    <property type="component" value="Chromosome 1D"/>
</dbReference>
<reference evidence="2" key="1">
    <citation type="journal article" date="2014" name="Science">
        <title>Ancient hybridizations among the ancestral genomes of bread wheat.</title>
        <authorList>
            <consortium name="International Wheat Genome Sequencing Consortium,"/>
            <person name="Marcussen T."/>
            <person name="Sandve S.R."/>
            <person name="Heier L."/>
            <person name="Spannagl M."/>
            <person name="Pfeifer M."/>
            <person name="Jakobsen K.S."/>
            <person name="Wulff B.B."/>
            <person name="Steuernagel B."/>
            <person name="Mayer K.F."/>
            <person name="Olsen O.A."/>
        </authorList>
    </citation>
    <scope>NUCLEOTIDE SEQUENCE [LARGE SCALE GENOMIC DNA]</scope>
    <source>
        <strain evidence="2">cv. AL8/78</strain>
    </source>
</reference>
<reference evidence="1" key="3">
    <citation type="journal article" date="2017" name="Nature">
        <title>Genome sequence of the progenitor of the wheat D genome Aegilops tauschii.</title>
        <authorList>
            <person name="Luo M.C."/>
            <person name="Gu Y.Q."/>
            <person name="Puiu D."/>
            <person name="Wang H."/>
            <person name="Twardziok S.O."/>
            <person name="Deal K.R."/>
            <person name="Huo N."/>
            <person name="Zhu T."/>
            <person name="Wang L."/>
            <person name="Wang Y."/>
            <person name="McGuire P.E."/>
            <person name="Liu S."/>
            <person name="Long H."/>
            <person name="Ramasamy R.K."/>
            <person name="Rodriguez J.C."/>
            <person name="Van S.L."/>
            <person name="Yuan L."/>
            <person name="Wang Z."/>
            <person name="Xia Z."/>
            <person name="Xiao L."/>
            <person name="Anderson O.D."/>
            <person name="Ouyang S."/>
            <person name="Liang Y."/>
            <person name="Zimin A.V."/>
            <person name="Pertea G."/>
            <person name="Qi P."/>
            <person name="Bennetzen J.L."/>
            <person name="Dai X."/>
            <person name="Dawson M.W."/>
            <person name="Muller H.G."/>
            <person name="Kugler K."/>
            <person name="Rivarola-Duarte L."/>
            <person name="Spannagl M."/>
            <person name="Mayer K.F.X."/>
            <person name="Lu F.H."/>
            <person name="Bevan M.W."/>
            <person name="Leroy P."/>
            <person name="Li P."/>
            <person name="You F.M."/>
            <person name="Sun Q."/>
            <person name="Liu Z."/>
            <person name="Lyons E."/>
            <person name="Wicker T."/>
            <person name="Salzberg S.L."/>
            <person name="Devos K.M."/>
            <person name="Dvorak J."/>
        </authorList>
    </citation>
    <scope>NUCLEOTIDE SEQUENCE [LARGE SCALE GENOMIC DNA]</scope>
    <source>
        <strain evidence="1">cv. AL8/78</strain>
    </source>
</reference>
<proteinExistence type="predicted"/>
<protein>
    <submittedName>
        <fullName evidence="1">Uncharacterized protein</fullName>
    </submittedName>
</protein>
<evidence type="ECO:0000313" key="2">
    <source>
        <dbReference type="Proteomes" id="UP000015105"/>
    </source>
</evidence>
<reference evidence="1" key="5">
    <citation type="journal article" date="2021" name="G3 (Bethesda)">
        <title>Aegilops tauschii genome assembly Aet v5.0 features greater sequence contiguity and improved annotation.</title>
        <authorList>
            <person name="Wang L."/>
            <person name="Zhu T."/>
            <person name="Rodriguez J.C."/>
            <person name="Deal K.R."/>
            <person name="Dubcovsky J."/>
            <person name="McGuire P.E."/>
            <person name="Lux T."/>
            <person name="Spannagl M."/>
            <person name="Mayer K.F.X."/>
            <person name="Baldrich P."/>
            <person name="Meyers B.C."/>
            <person name="Huo N."/>
            <person name="Gu Y.Q."/>
            <person name="Zhou H."/>
            <person name="Devos K.M."/>
            <person name="Bennetzen J.L."/>
            <person name="Unver T."/>
            <person name="Budak H."/>
            <person name="Gulick P.J."/>
            <person name="Galiba G."/>
            <person name="Kalapos B."/>
            <person name="Nelson D.R."/>
            <person name="Li P."/>
            <person name="You F.M."/>
            <person name="Luo M.C."/>
            <person name="Dvorak J."/>
        </authorList>
    </citation>
    <scope>NUCLEOTIDE SEQUENCE [LARGE SCALE GENOMIC DNA]</scope>
    <source>
        <strain evidence="1">cv. AL8/78</strain>
    </source>
</reference>
<dbReference type="Gramene" id="AET1Gv20721700.15">
    <property type="protein sequence ID" value="AET1Gv20721700.15"/>
    <property type="gene ID" value="AET1Gv20721700"/>
</dbReference>
<evidence type="ECO:0000313" key="1">
    <source>
        <dbReference type="EnsemblPlants" id="AET1Gv20721700.15"/>
    </source>
</evidence>
<reference evidence="1" key="4">
    <citation type="submission" date="2019-03" db="UniProtKB">
        <authorList>
            <consortium name="EnsemblPlants"/>
        </authorList>
    </citation>
    <scope>IDENTIFICATION</scope>
</reference>
<keyword evidence="2" id="KW-1185">Reference proteome</keyword>
<sequence length="56" mass="6507">MIASFTEIFHLRCYRHELVMSCYHGENIARALPGLELCYSMTRRFLDKQTAVVGQV</sequence>
<reference evidence="2" key="2">
    <citation type="journal article" date="2017" name="Nat. Plants">
        <title>The Aegilops tauschii genome reveals multiple impacts of transposons.</title>
        <authorList>
            <person name="Zhao G."/>
            <person name="Zou C."/>
            <person name="Li K."/>
            <person name="Wang K."/>
            <person name="Li T."/>
            <person name="Gao L."/>
            <person name="Zhang X."/>
            <person name="Wang H."/>
            <person name="Yang Z."/>
            <person name="Liu X."/>
            <person name="Jiang W."/>
            <person name="Mao L."/>
            <person name="Kong X."/>
            <person name="Jiao Y."/>
            <person name="Jia J."/>
        </authorList>
    </citation>
    <scope>NUCLEOTIDE SEQUENCE [LARGE SCALE GENOMIC DNA]</scope>
    <source>
        <strain evidence="2">cv. AL8/78</strain>
    </source>
</reference>
<accession>A0A452ZD51</accession>
<name>A0A452ZD51_AEGTS</name>
<dbReference type="EnsemblPlants" id="AET1Gv20721700.15">
    <property type="protein sequence ID" value="AET1Gv20721700.15"/>
    <property type="gene ID" value="AET1Gv20721700"/>
</dbReference>
<dbReference type="AlphaFoldDB" id="A0A452ZD51"/>